<dbReference type="PROSITE" id="PS50012">
    <property type="entry name" value="RCC1_3"/>
    <property type="match status" value="5"/>
</dbReference>
<dbReference type="InterPro" id="IPR000408">
    <property type="entry name" value="Reg_chr_condens"/>
</dbReference>
<name>A0ABU1FEP4_9RHOB</name>
<proteinExistence type="predicted"/>
<keyword evidence="3" id="KW-1185">Reference proteome</keyword>
<dbReference type="PANTHER" id="PTHR45982">
    <property type="entry name" value="REGULATOR OF CHROMOSOME CONDENSATION"/>
    <property type="match status" value="1"/>
</dbReference>
<comment type="caution">
    <text evidence="2">The sequence shown here is derived from an EMBL/GenBank/DDBJ whole genome shotgun (WGS) entry which is preliminary data.</text>
</comment>
<feature type="signal peptide" evidence="1">
    <location>
        <begin position="1"/>
        <end position="22"/>
    </location>
</feature>
<dbReference type="EMBL" id="JAVKPH010000063">
    <property type="protein sequence ID" value="MDR5655331.1"/>
    <property type="molecule type" value="Genomic_DNA"/>
</dbReference>
<dbReference type="PRINTS" id="PR00633">
    <property type="entry name" value="RCCNDNSATION"/>
</dbReference>
<dbReference type="Gene3D" id="2.130.10.30">
    <property type="entry name" value="Regulator of chromosome condensation 1/beta-lactamase-inhibitor protein II"/>
    <property type="match status" value="2"/>
</dbReference>
<accession>A0ABU1FEP4</accession>
<dbReference type="Proteomes" id="UP001247754">
    <property type="component" value="Unassembled WGS sequence"/>
</dbReference>
<dbReference type="Pfam" id="PF13540">
    <property type="entry name" value="RCC1_2"/>
    <property type="match status" value="3"/>
</dbReference>
<dbReference type="PANTHER" id="PTHR45982:SF1">
    <property type="entry name" value="REGULATOR OF CHROMOSOME CONDENSATION"/>
    <property type="match status" value="1"/>
</dbReference>
<sequence>MKAKALTACLIFLITTTTLVRAEALNFNLSATASGFNENDTIPENFFFSEVTEWDAGLVASADAIISGIDVPAPASVSGNGDPRLSFTDITLVKNGLISNGDKLTVSLVPPDWESTYNATVTVGGKTADFTVKTRIQPVSITLADVGTISATQNQTFNLDFKTLATVTGGPKANPANASKMSWSIGNAESALPKWLSLDASTGILSGTPADKGSTSFEVVGTYLDTEGRRVYRIDVGGVVLEVAQISVGNLHACAVMTDGGVKCWGDGAYGKTGQGSTDDITVPTNVTTLGKNIRQVSAGGSHTCAVLTDDTAKCWGSGVYGQLGNDTKTTSYVPVIVSNLSNVDKIIAGAIHTCATLKSGGVKCWGNAGRVGDGSFSERTVPTSVSDINEVVRSIAASLQDGHTCVATISGAVKCWGWNAYGQIGNGTKTDVHSPYTVSNLGAKAIAVATTEGSSCAILENGKIKCWGWNDSGRLGNGTTSNSLTPVDVSGISGASAISGGQSHICAIDSSRLKCWGSNSSGQLGIGTSITKSTTPVSVVNLPENILTISAGTSSNCALVVSGGLKCWGNNSQGTVGDGTKVQKSSPVDITY</sequence>
<dbReference type="Pfam" id="PF05345">
    <property type="entry name" value="He_PIG"/>
    <property type="match status" value="1"/>
</dbReference>
<dbReference type="InterPro" id="IPR051553">
    <property type="entry name" value="Ran_GTPase-activating"/>
</dbReference>
<reference evidence="2 3" key="1">
    <citation type="submission" date="2023-09" db="EMBL/GenBank/DDBJ databases">
        <title>Xinfangfangia sedmenti sp. nov., isolated the sedment.</title>
        <authorList>
            <person name="Xu L."/>
        </authorList>
    </citation>
    <scope>NUCLEOTIDE SEQUENCE [LARGE SCALE GENOMIC DNA]</scope>
    <source>
        <strain evidence="2 3">LG-4</strain>
    </source>
</reference>
<dbReference type="RefSeq" id="WP_310459432.1">
    <property type="nucleotide sequence ID" value="NZ_JAVKPH010000063.1"/>
</dbReference>
<organism evidence="2 3">
    <name type="scientific">Ruixingdingia sedimenti</name>
    <dbReference type="NCBI Taxonomy" id="3073604"/>
    <lineage>
        <taxon>Bacteria</taxon>
        <taxon>Pseudomonadati</taxon>
        <taxon>Pseudomonadota</taxon>
        <taxon>Alphaproteobacteria</taxon>
        <taxon>Rhodobacterales</taxon>
        <taxon>Paracoccaceae</taxon>
        <taxon>Ruixingdingia</taxon>
    </lineage>
</organism>
<keyword evidence="1" id="KW-0732">Signal</keyword>
<dbReference type="Pfam" id="PF00415">
    <property type="entry name" value="RCC1"/>
    <property type="match status" value="2"/>
</dbReference>
<dbReference type="Gene3D" id="2.60.40.10">
    <property type="entry name" value="Immunoglobulins"/>
    <property type="match status" value="1"/>
</dbReference>
<evidence type="ECO:0000313" key="3">
    <source>
        <dbReference type="Proteomes" id="UP001247754"/>
    </source>
</evidence>
<dbReference type="InterPro" id="IPR015919">
    <property type="entry name" value="Cadherin-like_sf"/>
</dbReference>
<evidence type="ECO:0000313" key="2">
    <source>
        <dbReference type="EMBL" id="MDR5655331.1"/>
    </source>
</evidence>
<gene>
    <name evidence="2" type="ORF">RGD00_22240</name>
</gene>
<protein>
    <submittedName>
        <fullName evidence="2">Ig domain-containing protein</fullName>
    </submittedName>
</protein>
<dbReference type="SUPFAM" id="SSF49313">
    <property type="entry name" value="Cadherin-like"/>
    <property type="match status" value="1"/>
</dbReference>
<dbReference type="SUPFAM" id="SSF50985">
    <property type="entry name" value="RCC1/BLIP-II"/>
    <property type="match status" value="2"/>
</dbReference>
<dbReference type="InterPro" id="IPR009091">
    <property type="entry name" value="RCC1/BLIP-II"/>
</dbReference>
<feature type="chain" id="PRO_5046706812" evidence="1">
    <location>
        <begin position="23"/>
        <end position="593"/>
    </location>
</feature>
<evidence type="ECO:0000256" key="1">
    <source>
        <dbReference type="SAM" id="SignalP"/>
    </source>
</evidence>
<dbReference type="InterPro" id="IPR013783">
    <property type="entry name" value="Ig-like_fold"/>
</dbReference>